<protein>
    <submittedName>
        <fullName evidence="1">Uncharacterized protein</fullName>
    </submittedName>
</protein>
<feature type="non-terminal residue" evidence="1">
    <location>
        <position position="420"/>
    </location>
</feature>
<dbReference type="Gene3D" id="3.80.10.10">
    <property type="entry name" value="Ribonuclease Inhibitor"/>
    <property type="match status" value="1"/>
</dbReference>
<name>A0AAV2SFQ7_MEGNR</name>
<dbReference type="InterPro" id="IPR032675">
    <property type="entry name" value="LRR_dom_sf"/>
</dbReference>
<reference evidence="1 2" key="1">
    <citation type="submission" date="2024-05" db="EMBL/GenBank/DDBJ databases">
        <authorList>
            <person name="Wallberg A."/>
        </authorList>
    </citation>
    <scope>NUCLEOTIDE SEQUENCE [LARGE SCALE GENOMIC DNA]</scope>
</reference>
<dbReference type="SUPFAM" id="SSF52047">
    <property type="entry name" value="RNI-like"/>
    <property type="match status" value="1"/>
</dbReference>
<evidence type="ECO:0000313" key="1">
    <source>
        <dbReference type="EMBL" id="CAL4183895.1"/>
    </source>
</evidence>
<comment type="caution">
    <text evidence="1">The sequence shown here is derived from an EMBL/GenBank/DDBJ whole genome shotgun (WGS) entry which is preliminary data.</text>
</comment>
<sequence>MDELTELLYHWPHEEFNLKKVMPTIRPRLNKFAYYWSPYHLSPYHKNSEVLFNFHGRVVKSISRYFMNDYEERFPELHKHTCKIRKINTSSYYSFIYRNIKDQMTEYEPFLKNSIGKLEVNLDTIFAGNIKDIEHATISSYSNSSSSVRFKFKHAAINLIDSYEAEELTPLLEKLANNGTVSISIGGSSGFNIGSEVMENAFKIRSHTTSASQVNILETQLAGSATSLNFLQYLNNLVHLDLTNNNLHGTLDNLMYIRKGLLYLRMHNCKLDNADLEHLVGSRHQLTLRSLNLGSNSFKYDKTSPNLIKLCDNLPKTLHLELDTCGLDSWLGNEIQLLFDSFQRMPNIVYINLINHQFTLKTVTERLMVLRENSKLRYLEVTLTTSFNEIHENHRNRMIKGFCAKINAHMNKMRSNLLYV</sequence>
<gene>
    <name evidence="1" type="ORF">MNOR_LOCUS35741</name>
</gene>
<dbReference type="AlphaFoldDB" id="A0AAV2SFQ7"/>
<organism evidence="1 2">
    <name type="scientific">Meganyctiphanes norvegica</name>
    <name type="common">Northern krill</name>
    <name type="synonym">Thysanopoda norvegica</name>
    <dbReference type="NCBI Taxonomy" id="48144"/>
    <lineage>
        <taxon>Eukaryota</taxon>
        <taxon>Metazoa</taxon>
        <taxon>Ecdysozoa</taxon>
        <taxon>Arthropoda</taxon>
        <taxon>Crustacea</taxon>
        <taxon>Multicrustacea</taxon>
        <taxon>Malacostraca</taxon>
        <taxon>Eumalacostraca</taxon>
        <taxon>Eucarida</taxon>
        <taxon>Euphausiacea</taxon>
        <taxon>Euphausiidae</taxon>
        <taxon>Meganyctiphanes</taxon>
    </lineage>
</organism>
<evidence type="ECO:0000313" key="2">
    <source>
        <dbReference type="Proteomes" id="UP001497623"/>
    </source>
</evidence>
<dbReference type="EMBL" id="CAXKWB010061091">
    <property type="protein sequence ID" value="CAL4183895.1"/>
    <property type="molecule type" value="Genomic_DNA"/>
</dbReference>
<keyword evidence="2" id="KW-1185">Reference proteome</keyword>
<dbReference type="Proteomes" id="UP001497623">
    <property type="component" value="Unassembled WGS sequence"/>
</dbReference>
<proteinExistence type="predicted"/>
<accession>A0AAV2SFQ7</accession>